<dbReference type="PROSITE" id="PS50113">
    <property type="entry name" value="PAC"/>
    <property type="match status" value="1"/>
</dbReference>
<protein>
    <submittedName>
        <fullName evidence="3">PAS domain-containing protein</fullName>
    </submittedName>
</protein>
<evidence type="ECO:0000313" key="4">
    <source>
        <dbReference type="Proteomes" id="UP001595648"/>
    </source>
</evidence>
<evidence type="ECO:0000259" key="2">
    <source>
        <dbReference type="PROSITE" id="PS50113"/>
    </source>
</evidence>
<feature type="region of interest" description="Disordered" evidence="1">
    <location>
        <begin position="206"/>
        <end position="230"/>
    </location>
</feature>
<dbReference type="CDD" id="cd00130">
    <property type="entry name" value="PAS"/>
    <property type="match status" value="1"/>
</dbReference>
<dbReference type="InterPro" id="IPR035965">
    <property type="entry name" value="PAS-like_dom_sf"/>
</dbReference>
<dbReference type="InterPro" id="IPR000700">
    <property type="entry name" value="PAS-assoc_C"/>
</dbReference>
<comment type="caution">
    <text evidence="3">The sequence shown here is derived from an EMBL/GenBank/DDBJ whole genome shotgun (WGS) entry which is preliminary data.</text>
</comment>
<dbReference type="InterPro" id="IPR013656">
    <property type="entry name" value="PAS_4"/>
</dbReference>
<organism evidence="3 4">
    <name type="scientific">Mesorhizobium cantuariense</name>
    <dbReference type="NCBI Taxonomy" id="1300275"/>
    <lineage>
        <taxon>Bacteria</taxon>
        <taxon>Pseudomonadati</taxon>
        <taxon>Pseudomonadota</taxon>
        <taxon>Alphaproteobacteria</taxon>
        <taxon>Hyphomicrobiales</taxon>
        <taxon>Phyllobacteriaceae</taxon>
        <taxon>Mesorhizobium</taxon>
    </lineage>
</organism>
<name>A0ABV7MPH5_9HYPH</name>
<dbReference type="Gene3D" id="3.30.450.20">
    <property type="entry name" value="PAS domain"/>
    <property type="match status" value="1"/>
</dbReference>
<proteinExistence type="predicted"/>
<sequence length="230" mass="25265">MATHEDISELTASRLLMNQHISLQTLIDWVPDYMWVKDTESRFVVANRAIAADHGRQEASEMVGLSDFDLHAPELARQFRTSEQDLLHSGQPMIDREEFIVDVSGSGKWLSSTKVPVRNARNEIFGLVGIARNITARKQADDLRNGQAQILEMIATSAPLEDVLERLMRLIESQLTGYPAPCCCSTRMAAICGMARRLAWQRITPTPSTASASAPRLAPAAPPPTGASPS</sequence>
<feature type="compositionally biased region" description="Low complexity" evidence="1">
    <location>
        <begin position="206"/>
        <end position="219"/>
    </location>
</feature>
<dbReference type="Proteomes" id="UP001595648">
    <property type="component" value="Unassembled WGS sequence"/>
</dbReference>
<dbReference type="EMBL" id="JBHRVD010000001">
    <property type="protein sequence ID" value="MFC3323600.1"/>
    <property type="molecule type" value="Genomic_DNA"/>
</dbReference>
<evidence type="ECO:0000256" key="1">
    <source>
        <dbReference type="SAM" id="MobiDB-lite"/>
    </source>
</evidence>
<dbReference type="RefSeq" id="WP_378980219.1">
    <property type="nucleotide sequence ID" value="NZ_JBHRVD010000001.1"/>
</dbReference>
<accession>A0ABV7MPH5</accession>
<feature type="domain" description="PAC" evidence="2">
    <location>
        <begin position="94"/>
        <end position="146"/>
    </location>
</feature>
<dbReference type="SUPFAM" id="SSF55785">
    <property type="entry name" value="PYP-like sensor domain (PAS domain)"/>
    <property type="match status" value="1"/>
</dbReference>
<dbReference type="Pfam" id="PF08448">
    <property type="entry name" value="PAS_4"/>
    <property type="match status" value="1"/>
</dbReference>
<evidence type="ECO:0000313" key="3">
    <source>
        <dbReference type="EMBL" id="MFC3323600.1"/>
    </source>
</evidence>
<reference evidence="4" key="1">
    <citation type="journal article" date="2019" name="Int. J. Syst. Evol. Microbiol.">
        <title>The Global Catalogue of Microorganisms (GCM) 10K type strain sequencing project: providing services to taxonomists for standard genome sequencing and annotation.</title>
        <authorList>
            <consortium name="The Broad Institute Genomics Platform"/>
            <consortium name="The Broad Institute Genome Sequencing Center for Infectious Disease"/>
            <person name="Wu L."/>
            <person name="Ma J."/>
        </authorList>
    </citation>
    <scope>NUCLEOTIDE SEQUENCE [LARGE SCALE GENOMIC DNA]</scope>
    <source>
        <strain evidence="4">ICMP 19515</strain>
    </source>
</reference>
<gene>
    <name evidence="3" type="ORF">ACFOJ9_17695</name>
</gene>
<feature type="compositionally biased region" description="Pro residues" evidence="1">
    <location>
        <begin position="220"/>
        <end position="230"/>
    </location>
</feature>
<dbReference type="NCBIfam" id="TIGR00229">
    <property type="entry name" value="sensory_box"/>
    <property type="match status" value="1"/>
</dbReference>
<keyword evidence="4" id="KW-1185">Reference proteome</keyword>
<dbReference type="InterPro" id="IPR000014">
    <property type="entry name" value="PAS"/>
</dbReference>